<dbReference type="OrthoDB" id="9204702at2"/>
<feature type="domain" description="DUF6378" evidence="1">
    <location>
        <begin position="8"/>
        <end position="80"/>
    </location>
</feature>
<proteinExistence type="predicted"/>
<dbReference type="InterPro" id="IPR045958">
    <property type="entry name" value="DUF6378"/>
</dbReference>
<accession>A0A3N4WJG3</accession>
<sequence>MNINETLSEREKTHGDFYQGAIIFDSLMEIVKNHEENLNVSHRYALTMIMGKITRILEGNAFEPDHWRDIAGYATLGGRLNVTERKDETI</sequence>
<reference evidence="2 3" key="1">
    <citation type="submission" date="2018-11" db="EMBL/GenBank/DDBJ databases">
        <title>Genomic Encyclopedia of Type Strains, Phase IV (KMG-IV): sequencing the most valuable type-strain genomes for metagenomic binning, comparative biology and taxonomic classification.</title>
        <authorList>
            <person name="Goeker M."/>
        </authorList>
    </citation>
    <scope>NUCLEOTIDE SEQUENCE [LARGE SCALE GENOMIC DNA]</scope>
    <source>
        <strain evidence="2 3">DSM 27238</strain>
    </source>
</reference>
<dbReference type="AlphaFoldDB" id="A0A3N4WJG3"/>
<evidence type="ECO:0000313" key="3">
    <source>
        <dbReference type="Proteomes" id="UP000281691"/>
    </source>
</evidence>
<evidence type="ECO:0000313" key="2">
    <source>
        <dbReference type="EMBL" id="RPE86080.1"/>
    </source>
</evidence>
<dbReference type="Proteomes" id="UP000281691">
    <property type="component" value="Unassembled WGS sequence"/>
</dbReference>
<gene>
    <name evidence="2" type="ORF">EDC46_0472</name>
</gene>
<dbReference type="EMBL" id="RKQP01000001">
    <property type="protein sequence ID" value="RPE86080.1"/>
    <property type="molecule type" value="Genomic_DNA"/>
</dbReference>
<evidence type="ECO:0000259" key="1">
    <source>
        <dbReference type="Pfam" id="PF19905"/>
    </source>
</evidence>
<name>A0A3N4WJG3_9PAST</name>
<keyword evidence="3" id="KW-1185">Reference proteome</keyword>
<organism evidence="2 3">
    <name type="scientific">Vespertiliibacter pulmonis</name>
    <dbReference type="NCBI Taxonomy" id="1443036"/>
    <lineage>
        <taxon>Bacteria</taxon>
        <taxon>Pseudomonadati</taxon>
        <taxon>Pseudomonadota</taxon>
        <taxon>Gammaproteobacteria</taxon>
        <taxon>Pasteurellales</taxon>
        <taxon>Pasteurellaceae</taxon>
        <taxon>Vespertiliibacter</taxon>
    </lineage>
</organism>
<dbReference type="Pfam" id="PF19905">
    <property type="entry name" value="DUF6378"/>
    <property type="match status" value="1"/>
</dbReference>
<comment type="caution">
    <text evidence="2">The sequence shown here is derived from an EMBL/GenBank/DDBJ whole genome shotgun (WGS) entry which is preliminary data.</text>
</comment>
<protein>
    <recommendedName>
        <fullName evidence="1">DUF6378 domain-containing protein</fullName>
    </recommendedName>
</protein>
<dbReference type="RefSeq" id="WP_124210638.1">
    <property type="nucleotide sequence ID" value="NZ_CP016615.1"/>
</dbReference>